<feature type="transmembrane region" description="Helical" evidence="9">
    <location>
        <begin position="72"/>
        <end position="93"/>
    </location>
</feature>
<dbReference type="PROSITE" id="PS50262">
    <property type="entry name" value="G_PROTEIN_RECEP_F1_2"/>
    <property type="match status" value="1"/>
</dbReference>
<dbReference type="PANTHER" id="PTHR24249:SF372">
    <property type="entry name" value="G-PROTEIN COUPLED RECEPTORS FAMILY 1 PROFILE DOMAIN-CONTAINING PROTEIN"/>
    <property type="match status" value="1"/>
</dbReference>
<evidence type="ECO:0000256" key="2">
    <source>
        <dbReference type="ARBA" id="ARBA00022475"/>
    </source>
</evidence>
<organism evidence="11 12">
    <name type="scientific">Porites evermanni</name>
    <dbReference type="NCBI Taxonomy" id="104178"/>
    <lineage>
        <taxon>Eukaryota</taxon>
        <taxon>Metazoa</taxon>
        <taxon>Cnidaria</taxon>
        <taxon>Anthozoa</taxon>
        <taxon>Hexacorallia</taxon>
        <taxon>Scleractinia</taxon>
        <taxon>Fungiina</taxon>
        <taxon>Poritidae</taxon>
        <taxon>Porites</taxon>
    </lineage>
</organism>
<feature type="domain" description="G-protein coupled receptors family 1 profile" evidence="10">
    <location>
        <begin position="50"/>
        <end position="330"/>
    </location>
</feature>
<evidence type="ECO:0000256" key="6">
    <source>
        <dbReference type="ARBA" id="ARBA00023136"/>
    </source>
</evidence>
<keyword evidence="12" id="KW-1185">Reference proteome</keyword>
<evidence type="ECO:0000256" key="5">
    <source>
        <dbReference type="ARBA" id="ARBA00023040"/>
    </source>
</evidence>
<feature type="transmembrane region" description="Helical" evidence="9">
    <location>
        <begin position="113"/>
        <end position="134"/>
    </location>
</feature>
<keyword evidence="4 9" id="KW-1133">Transmembrane helix</keyword>
<dbReference type="InterPro" id="IPR050569">
    <property type="entry name" value="TAAR"/>
</dbReference>
<dbReference type="Gene3D" id="1.20.1070.10">
    <property type="entry name" value="Rhodopsin 7-helix transmembrane proteins"/>
    <property type="match status" value="1"/>
</dbReference>
<accession>A0ABN8SRA9</accession>
<dbReference type="EMBL" id="CALNXI010003550">
    <property type="protein sequence ID" value="CAH3193651.1"/>
    <property type="molecule type" value="Genomic_DNA"/>
</dbReference>
<gene>
    <name evidence="11" type="ORF">PEVE_00026254</name>
</gene>
<proteinExistence type="predicted"/>
<feature type="transmembrane region" description="Helical" evidence="9">
    <location>
        <begin position="279"/>
        <end position="298"/>
    </location>
</feature>
<sequence>MNEMENTGQNNSSFSMTSNTLDHQSHEKLADGSIFLACLYSIISFIAVFGNLLVITAIFWDRTLRLYTSNYFLANLAVADFFQGAVAIPLRVLEVLGAEYNPSVFCRVAIPTSILFGTSSNLAILVISIGRFLAVKYPYIYIRYATTNFIIAVVAFCWSVVAVLSLIAASKLVWIIPDTLTRICRFPVYLKSDYIIAMYVIVHAIPIGTVVLLYGFILQATLVHSRQIHAQELAVVASVSMCSNSNVNETDATNMSTVTNGRKKQQRETARQRKAAKTVSIIVGLFIILVVPIIAIDLAEMLGAPPAPLILTKICVFMIFANNCVNVVVYAGFNQDLRRAFKKILLKIARSVFRMRTYR</sequence>
<comment type="caution">
    <text evidence="11">The sequence shown here is derived from an EMBL/GenBank/DDBJ whole genome shotgun (WGS) entry which is preliminary data.</text>
</comment>
<evidence type="ECO:0000259" key="10">
    <source>
        <dbReference type="PROSITE" id="PS50262"/>
    </source>
</evidence>
<evidence type="ECO:0000256" key="9">
    <source>
        <dbReference type="SAM" id="Phobius"/>
    </source>
</evidence>
<keyword evidence="7" id="KW-0675">Receptor</keyword>
<evidence type="ECO:0000313" key="11">
    <source>
        <dbReference type="EMBL" id="CAH3193651.1"/>
    </source>
</evidence>
<dbReference type="InterPro" id="IPR017452">
    <property type="entry name" value="GPCR_Rhodpsn_7TM"/>
</dbReference>
<feature type="transmembrane region" description="Helical" evidence="9">
    <location>
        <begin position="34"/>
        <end position="60"/>
    </location>
</feature>
<dbReference type="InterPro" id="IPR000276">
    <property type="entry name" value="GPCR_Rhodpsn"/>
</dbReference>
<keyword evidence="5" id="KW-0297">G-protein coupled receptor</keyword>
<keyword evidence="8" id="KW-0807">Transducer</keyword>
<reference evidence="11 12" key="1">
    <citation type="submission" date="2022-05" db="EMBL/GenBank/DDBJ databases">
        <authorList>
            <consortium name="Genoscope - CEA"/>
            <person name="William W."/>
        </authorList>
    </citation>
    <scope>NUCLEOTIDE SEQUENCE [LARGE SCALE GENOMIC DNA]</scope>
</reference>
<feature type="transmembrane region" description="Helical" evidence="9">
    <location>
        <begin position="310"/>
        <end position="333"/>
    </location>
</feature>
<dbReference type="Pfam" id="PF00001">
    <property type="entry name" value="7tm_1"/>
    <property type="match status" value="1"/>
</dbReference>
<keyword evidence="6 9" id="KW-0472">Membrane</keyword>
<evidence type="ECO:0000256" key="8">
    <source>
        <dbReference type="ARBA" id="ARBA00023224"/>
    </source>
</evidence>
<evidence type="ECO:0000256" key="4">
    <source>
        <dbReference type="ARBA" id="ARBA00022989"/>
    </source>
</evidence>
<dbReference type="PANTHER" id="PTHR24249">
    <property type="entry name" value="HISTAMINE RECEPTOR-RELATED G-PROTEIN COUPLED RECEPTOR"/>
    <property type="match status" value="1"/>
</dbReference>
<feature type="transmembrane region" description="Helical" evidence="9">
    <location>
        <begin position="196"/>
        <end position="217"/>
    </location>
</feature>
<protein>
    <recommendedName>
        <fullName evidence="10">G-protein coupled receptors family 1 profile domain-containing protein</fullName>
    </recommendedName>
</protein>
<dbReference type="Proteomes" id="UP001159427">
    <property type="component" value="Unassembled WGS sequence"/>
</dbReference>
<comment type="subcellular location">
    <subcellularLocation>
        <location evidence="1">Cell membrane</location>
        <topology evidence="1">Multi-pass membrane protein</topology>
    </subcellularLocation>
</comment>
<keyword evidence="2" id="KW-1003">Cell membrane</keyword>
<dbReference type="SMART" id="SM01381">
    <property type="entry name" value="7TM_GPCR_Srsx"/>
    <property type="match status" value="1"/>
</dbReference>
<evidence type="ECO:0000256" key="7">
    <source>
        <dbReference type="ARBA" id="ARBA00023170"/>
    </source>
</evidence>
<dbReference type="PRINTS" id="PR00237">
    <property type="entry name" value="GPCRRHODOPSN"/>
</dbReference>
<keyword evidence="3 9" id="KW-0812">Transmembrane</keyword>
<evidence type="ECO:0000313" key="12">
    <source>
        <dbReference type="Proteomes" id="UP001159427"/>
    </source>
</evidence>
<name>A0ABN8SRA9_9CNID</name>
<dbReference type="SUPFAM" id="SSF81321">
    <property type="entry name" value="Family A G protein-coupled receptor-like"/>
    <property type="match status" value="1"/>
</dbReference>
<evidence type="ECO:0000256" key="3">
    <source>
        <dbReference type="ARBA" id="ARBA00022692"/>
    </source>
</evidence>
<evidence type="ECO:0000256" key="1">
    <source>
        <dbReference type="ARBA" id="ARBA00004651"/>
    </source>
</evidence>
<feature type="transmembrane region" description="Helical" evidence="9">
    <location>
        <begin position="146"/>
        <end position="176"/>
    </location>
</feature>